<accession>X6LQQ5</accession>
<evidence type="ECO:0000313" key="1">
    <source>
        <dbReference type="EMBL" id="ETO04218.1"/>
    </source>
</evidence>
<name>X6LQQ5_RETFI</name>
<dbReference type="AlphaFoldDB" id="X6LQQ5"/>
<comment type="caution">
    <text evidence="1">The sequence shown here is derived from an EMBL/GenBank/DDBJ whole genome shotgun (WGS) entry which is preliminary data.</text>
</comment>
<dbReference type="Proteomes" id="UP000023152">
    <property type="component" value="Unassembled WGS sequence"/>
</dbReference>
<protein>
    <submittedName>
        <fullName evidence="1">Uncharacterized protein</fullName>
    </submittedName>
</protein>
<proteinExistence type="predicted"/>
<sequence>MQCIDQGNITSLQDNKRLGAQQVAKKSKKKYTYPIKIVKKLSGNEDEWTNIQVIIVLPSTSDISIVGNCNTLSLYECDTFFIMRLKCIQSSDFFTFNFCVCIEKWNKTTFLLDSNQCSFVCALVS</sequence>
<keyword evidence="2" id="KW-1185">Reference proteome</keyword>
<organism evidence="1 2">
    <name type="scientific">Reticulomyxa filosa</name>
    <dbReference type="NCBI Taxonomy" id="46433"/>
    <lineage>
        <taxon>Eukaryota</taxon>
        <taxon>Sar</taxon>
        <taxon>Rhizaria</taxon>
        <taxon>Retaria</taxon>
        <taxon>Foraminifera</taxon>
        <taxon>Monothalamids</taxon>
        <taxon>Reticulomyxidae</taxon>
        <taxon>Reticulomyxa</taxon>
    </lineage>
</organism>
<reference evidence="1 2" key="1">
    <citation type="journal article" date="2013" name="Curr. Biol.">
        <title>The Genome of the Foraminiferan Reticulomyxa filosa.</title>
        <authorList>
            <person name="Glockner G."/>
            <person name="Hulsmann N."/>
            <person name="Schleicher M."/>
            <person name="Noegel A.A."/>
            <person name="Eichinger L."/>
            <person name="Gallinger C."/>
            <person name="Pawlowski J."/>
            <person name="Sierra R."/>
            <person name="Euteneuer U."/>
            <person name="Pillet L."/>
            <person name="Moustafa A."/>
            <person name="Platzer M."/>
            <person name="Groth M."/>
            <person name="Szafranski K."/>
            <person name="Schliwa M."/>
        </authorList>
    </citation>
    <scope>NUCLEOTIDE SEQUENCE [LARGE SCALE GENOMIC DNA]</scope>
</reference>
<dbReference type="EMBL" id="ASPP01029680">
    <property type="protein sequence ID" value="ETO04218.1"/>
    <property type="molecule type" value="Genomic_DNA"/>
</dbReference>
<gene>
    <name evidence="1" type="ORF">RFI_33181</name>
</gene>
<evidence type="ECO:0000313" key="2">
    <source>
        <dbReference type="Proteomes" id="UP000023152"/>
    </source>
</evidence>